<dbReference type="CDD" id="cd00077">
    <property type="entry name" value="HDc"/>
    <property type="match status" value="1"/>
</dbReference>
<dbReference type="SMART" id="SM00267">
    <property type="entry name" value="GGDEF"/>
    <property type="match status" value="1"/>
</dbReference>
<dbReference type="InterPro" id="IPR000160">
    <property type="entry name" value="GGDEF_dom"/>
</dbReference>
<dbReference type="InterPro" id="IPR029787">
    <property type="entry name" value="Nucleotide_cyclase"/>
</dbReference>
<dbReference type="PANTHER" id="PTHR45228:SF1">
    <property type="entry name" value="CYCLIC DI-GMP PHOSPHODIESTERASE TM_0186"/>
    <property type="match status" value="1"/>
</dbReference>
<dbReference type="SUPFAM" id="SSF55073">
    <property type="entry name" value="Nucleotide cyclase"/>
    <property type="match status" value="1"/>
</dbReference>
<reference evidence="5" key="1">
    <citation type="submission" date="2018-02" db="EMBL/GenBank/DDBJ databases">
        <authorList>
            <person name="Hausmann B."/>
        </authorList>
    </citation>
    <scope>NUCLEOTIDE SEQUENCE [LARGE SCALE GENOMIC DNA]</scope>
    <source>
        <strain evidence="5">Peat soil MAG SbF1</strain>
    </source>
</reference>
<evidence type="ECO:0000259" key="2">
    <source>
        <dbReference type="PROSITE" id="PS50887"/>
    </source>
</evidence>
<dbReference type="PROSITE" id="PS50885">
    <property type="entry name" value="HAMP"/>
    <property type="match status" value="1"/>
</dbReference>
<evidence type="ECO:0000313" key="4">
    <source>
        <dbReference type="EMBL" id="SPF53264.1"/>
    </source>
</evidence>
<dbReference type="InterPro" id="IPR052020">
    <property type="entry name" value="Cyclic_di-GMP/3'3'-cGAMP_PDE"/>
</dbReference>
<feature type="domain" description="GGDEF" evidence="2">
    <location>
        <begin position="107"/>
        <end position="238"/>
    </location>
</feature>
<dbReference type="PROSITE" id="PS51832">
    <property type="entry name" value="HD_GYP"/>
    <property type="match status" value="1"/>
</dbReference>
<evidence type="ECO:0000259" key="1">
    <source>
        <dbReference type="PROSITE" id="PS50885"/>
    </source>
</evidence>
<dbReference type="AlphaFoldDB" id="A0A2U3LN69"/>
<evidence type="ECO:0000259" key="3">
    <source>
        <dbReference type="PROSITE" id="PS51832"/>
    </source>
</evidence>
<dbReference type="PROSITE" id="PS50887">
    <property type="entry name" value="GGDEF"/>
    <property type="match status" value="1"/>
</dbReference>
<dbReference type="Pfam" id="PF13487">
    <property type="entry name" value="HD_5"/>
    <property type="match status" value="1"/>
</dbReference>
<feature type="domain" description="HAMP" evidence="1">
    <location>
        <begin position="4"/>
        <end position="32"/>
    </location>
</feature>
<dbReference type="CDD" id="cd01949">
    <property type="entry name" value="GGDEF"/>
    <property type="match status" value="1"/>
</dbReference>
<name>A0A2U3LN69_9FIRM</name>
<dbReference type="EMBL" id="OMOF01000612">
    <property type="protein sequence ID" value="SPF53264.1"/>
    <property type="molecule type" value="Genomic_DNA"/>
</dbReference>
<dbReference type="InterPro" id="IPR003607">
    <property type="entry name" value="HD/PDEase_dom"/>
</dbReference>
<dbReference type="Gene3D" id="1.10.3210.10">
    <property type="entry name" value="Hypothetical protein af1432"/>
    <property type="match status" value="1"/>
</dbReference>
<accession>A0A2U3LN69</accession>
<dbReference type="InterPro" id="IPR043128">
    <property type="entry name" value="Rev_trsase/Diguanyl_cyclase"/>
</dbReference>
<dbReference type="PANTHER" id="PTHR45228">
    <property type="entry name" value="CYCLIC DI-GMP PHOSPHODIESTERASE TM_0186-RELATED"/>
    <property type="match status" value="1"/>
</dbReference>
<gene>
    <name evidence="4" type="ORF">SBF1_650015</name>
</gene>
<dbReference type="Gene3D" id="3.30.70.270">
    <property type="match status" value="1"/>
</dbReference>
<dbReference type="Pfam" id="PF00990">
    <property type="entry name" value="GGDEF"/>
    <property type="match status" value="1"/>
</dbReference>
<dbReference type="Proteomes" id="UP000238916">
    <property type="component" value="Unassembled WGS sequence"/>
</dbReference>
<dbReference type="GO" id="GO:0007165">
    <property type="term" value="P:signal transduction"/>
    <property type="evidence" value="ECO:0007669"/>
    <property type="project" value="InterPro"/>
</dbReference>
<sequence>MNLRLEENTNDEIGELTKWFNTFMKSLIAQRNVEEELRNAHDDLERRVLNRTTELAVTNQSLREEIVVRTKFEKEIKRLSFHDALTGLNNRASFEQELQLLKDNDSNNISIMMCDIDGLKLINDSLGHNSGDLLLVKAARIIKESLRENDYVARIGGDEFIVILYSNEMSVVEAICTRIRKTVEVYNQENAHLPLSISIGYAICTSVSKLDEVLNEADNNMYREKLYRGKSVRSALVNTMMIALEARDFINEGHVTRVQDMVAKMGLDLGFSERQLADLKLFSQFHDIGKVGISDKILFKPSALQPEETVVMRRHAEIGYRIAQSAPDLVLIADWVLKHHEWWDGSGYPLGLKGEEIPLECRILAIVDAYDAMTSDRPYRQAMPHKEAVTELNKSAGTQFDPDLVREFLQILNTN</sequence>
<dbReference type="CDD" id="cd06225">
    <property type="entry name" value="HAMP"/>
    <property type="match status" value="1"/>
</dbReference>
<dbReference type="GO" id="GO:0016020">
    <property type="term" value="C:membrane"/>
    <property type="evidence" value="ECO:0007669"/>
    <property type="project" value="InterPro"/>
</dbReference>
<dbReference type="SMART" id="SM00471">
    <property type="entry name" value="HDc"/>
    <property type="match status" value="1"/>
</dbReference>
<organism evidence="4 5">
    <name type="scientific">Candidatus Desulfosporosinus infrequens</name>
    <dbReference type="NCBI Taxonomy" id="2043169"/>
    <lineage>
        <taxon>Bacteria</taxon>
        <taxon>Bacillati</taxon>
        <taxon>Bacillota</taxon>
        <taxon>Clostridia</taxon>
        <taxon>Eubacteriales</taxon>
        <taxon>Desulfitobacteriaceae</taxon>
        <taxon>Desulfosporosinus</taxon>
    </lineage>
</organism>
<dbReference type="NCBIfam" id="TIGR00254">
    <property type="entry name" value="GGDEF"/>
    <property type="match status" value="1"/>
</dbReference>
<evidence type="ECO:0000313" key="5">
    <source>
        <dbReference type="Proteomes" id="UP000238916"/>
    </source>
</evidence>
<dbReference type="OrthoDB" id="9798833at2"/>
<dbReference type="InterPro" id="IPR037522">
    <property type="entry name" value="HD_GYP_dom"/>
</dbReference>
<feature type="domain" description="HD-GYP" evidence="3">
    <location>
        <begin position="229"/>
        <end position="415"/>
    </location>
</feature>
<proteinExistence type="predicted"/>
<dbReference type="SUPFAM" id="SSF109604">
    <property type="entry name" value="HD-domain/PDEase-like"/>
    <property type="match status" value="1"/>
</dbReference>
<protein>
    <submittedName>
        <fullName evidence="4">Diguanylate cyclase with PAS/PAC sensor</fullName>
    </submittedName>
</protein>
<dbReference type="InterPro" id="IPR003660">
    <property type="entry name" value="HAMP_dom"/>
</dbReference>